<dbReference type="PANTHER" id="PTHR30100">
    <property type="entry name" value="FATTY ACID/PHOSPHOLIPID SYNTHESIS PROTEIN PLSX"/>
    <property type="match status" value="1"/>
</dbReference>
<dbReference type="EC" id="2.3.1.274" evidence="8 10"/>
<dbReference type="OrthoDB" id="9806408at2"/>
<comment type="pathway">
    <text evidence="10">Lipid metabolism; phospholipid metabolism.</text>
</comment>
<evidence type="ECO:0000256" key="6">
    <source>
        <dbReference type="ARBA" id="ARBA00023209"/>
    </source>
</evidence>
<organism evidence="11 12">
    <name type="scientific">Pueribacillus theae</name>
    <dbReference type="NCBI Taxonomy" id="2171751"/>
    <lineage>
        <taxon>Bacteria</taxon>
        <taxon>Bacillati</taxon>
        <taxon>Bacillota</taxon>
        <taxon>Bacilli</taxon>
        <taxon>Bacillales</taxon>
        <taxon>Bacillaceae</taxon>
        <taxon>Pueribacillus</taxon>
    </lineage>
</organism>
<comment type="subcellular location">
    <subcellularLocation>
        <location evidence="10">Cytoplasm</location>
    </subcellularLocation>
    <text evidence="10">Associated with the membrane possibly through PlsY.</text>
</comment>
<keyword evidence="11" id="KW-0012">Acyltransferase</keyword>
<keyword evidence="3 10" id="KW-0444">Lipid biosynthesis</keyword>
<keyword evidence="2 10" id="KW-0963">Cytoplasm</keyword>
<evidence type="ECO:0000256" key="4">
    <source>
        <dbReference type="ARBA" id="ARBA00022679"/>
    </source>
</evidence>
<keyword evidence="5 10" id="KW-0443">Lipid metabolism</keyword>
<evidence type="ECO:0000256" key="2">
    <source>
        <dbReference type="ARBA" id="ARBA00022490"/>
    </source>
</evidence>
<accession>A0A2U1K7H0</accession>
<dbReference type="Proteomes" id="UP000245998">
    <property type="component" value="Unassembled WGS sequence"/>
</dbReference>
<comment type="catalytic activity">
    <reaction evidence="1 10">
        <text>a fatty acyl-[ACP] + phosphate = an acyl phosphate + holo-[ACP]</text>
        <dbReference type="Rhea" id="RHEA:42292"/>
        <dbReference type="Rhea" id="RHEA-COMP:9685"/>
        <dbReference type="Rhea" id="RHEA-COMP:14125"/>
        <dbReference type="ChEBI" id="CHEBI:43474"/>
        <dbReference type="ChEBI" id="CHEBI:59918"/>
        <dbReference type="ChEBI" id="CHEBI:64479"/>
        <dbReference type="ChEBI" id="CHEBI:138651"/>
        <dbReference type="EC" id="2.3.1.274"/>
    </reaction>
</comment>
<dbReference type="HAMAP" id="MF_00019">
    <property type="entry name" value="PlsX"/>
    <property type="match status" value="1"/>
</dbReference>
<evidence type="ECO:0000256" key="3">
    <source>
        <dbReference type="ARBA" id="ARBA00022516"/>
    </source>
</evidence>
<evidence type="ECO:0000256" key="9">
    <source>
        <dbReference type="ARBA" id="ARBA00046608"/>
    </source>
</evidence>
<dbReference type="Gene3D" id="3.40.718.10">
    <property type="entry name" value="Isopropylmalate Dehydrogenase"/>
    <property type="match status" value="1"/>
</dbReference>
<comment type="similarity">
    <text evidence="10">Belongs to the PlsX family.</text>
</comment>
<dbReference type="AlphaFoldDB" id="A0A2U1K7H0"/>
<evidence type="ECO:0000256" key="7">
    <source>
        <dbReference type="ARBA" id="ARBA00023264"/>
    </source>
</evidence>
<gene>
    <name evidence="10" type="primary">plsX</name>
    <name evidence="11" type="ORF">DCC39_00845</name>
</gene>
<dbReference type="UniPathway" id="UPA00085"/>
<dbReference type="PIRSF" id="PIRSF002465">
    <property type="entry name" value="Phsphlp_syn_PlsX"/>
    <property type="match status" value="1"/>
</dbReference>
<dbReference type="InterPro" id="IPR003664">
    <property type="entry name" value="FA_synthesis"/>
</dbReference>
<dbReference type="GO" id="GO:0043811">
    <property type="term" value="F:phosphate:acyl-[acyl carrier protein] acyltransferase activity"/>
    <property type="evidence" value="ECO:0007669"/>
    <property type="project" value="UniProtKB-UniRule"/>
</dbReference>
<dbReference type="Pfam" id="PF02504">
    <property type="entry name" value="FA_synthesis"/>
    <property type="match status" value="1"/>
</dbReference>
<dbReference type="GO" id="GO:0008654">
    <property type="term" value="P:phospholipid biosynthetic process"/>
    <property type="evidence" value="ECO:0007669"/>
    <property type="project" value="UniProtKB-KW"/>
</dbReference>
<reference evidence="11 12" key="1">
    <citation type="submission" date="2018-04" db="EMBL/GenBank/DDBJ databases">
        <title>Camelliibacillus theae gen. nov., sp. nov., isolated from Pu'er tea.</title>
        <authorList>
            <person name="Niu L."/>
        </authorList>
    </citation>
    <scope>NUCLEOTIDE SEQUENCE [LARGE SCALE GENOMIC DNA]</scope>
    <source>
        <strain evidence="11 12">T8</strain>
    </source>
</reference>
<keyword evidence="6 10" id="KW-0594">Phospholipid biosynthesis</keyword>
<sequence length="333" mass="35527">MKIAIDVMGGDNAPEAPIAGVMAALEVFPHIEFILVGNEKKITPNLPKSERISIIHTEEIIEPDDEPVKAVRRKKNASMVLAATAVKEGKADACISAGNTGALMAAGLFKVGRLSGIDRPALAPTLPTMDGKGFLLLDAGANMDAKPMHLLHYAIMGSIYAERVRKIPSPRVGLLNVGTEEGKGNELTKQAFHLLKKAPMNFIGNIESRDLLEGIADVVVADGFSGNLVLKTAEGTASSLLSLLKSELTSSFWAKVAAAMLKPRLAGIKKKADYSEYGGAALFGLQAPIIKAHGSSNANAILNAIRQTNEIVEKDVLRQIKEIIKDLNFAEME</sequence>
<dbReference type="NCBIfam" id="TIGR00182">
    <property type="entry name" value="plsX"/>
    <property type="match status" value="1"/>
</dbReference>
<protein>
    <recommendedName>
        <fullName evidence="8 10">Phosphate acyltransferase</fullName>
        <ecNumber evidence="8 10">2.3.1.274</ecNumber>
    </recommendedName>
    <alternativeName>
        <fullName evidence="10">Acyl-ACP phosphotransacylase</fullName>
    </alternativeName>
    <alternativeName>
        <fullName evidence="10">Acyl-[acyl-carrier-protein]--phosphate acyltransferase</fullName>
    </alternativeName>
    <alternativeName>
        <fullName evidence="10">Phosphate-acyl-ACP acyltransferase</fullName>
    </alternativeName>
</protein>
<dbReference type="EMBL" id="QCZG01000001">
    <property type="protein sequence ID" value="PWA13470.1"/>
    <property type="molecule type" value="Genomic_DNA"/>
</dbReference>
<evidence type="ECO:0000313" key="12">
    <source>
        <dbReference type="Proteomes" id="UP000245998"/>
    </source>
</evidence>
<dbReference type="PANTHER" id="PTHR30100:SF1">
    <property type="entry name" value="PHOSPHATE ACYLTRANSFERASE"/>
    <property type="match status" value="1"/>
</dbReference>
<proteinExistence type="inferred from homology"/>
<comment type="caution">
    <text evidence="11">The sequence shown here is derived from an EMBL/GenBank/DDBJ whole genome shotgun (WGS) entry which is preliminary data.</text>
</comment>
<dbReference type="GO" id="GO:0005737">
    <property type="term" value="C:cytoplasm"/>
    <property type="evidence" value="ECO:0007669"/>
    <property type="project" value="UniProtKB-SubCell"/>
</dbReference>
<keyword evidence="4 10" id="KW-0808">Transferase</keyword>
<comment type="subunit">
    <text evidence="9 10">Homodimer. Probably interacts with PlsY.</text>
</comment>
<dbReference type="RefSeq" id="WP_116552974.1">
    <property type="nucleotide sequence ID" value="NZ_QCZG01000001.1"/>
</dbReference>
<keyword evidence="12" id="KW-1185">Reference proteome</keyword>
<evidence type="ECO:0000256" key="5">
    <source>
        <dbReference type="ARBA" id="ARBA00023098"/>
    </source>
</evidence>
<dbReference type="InterPro" id="IPR012281">
    <property type="entry name" value="Phospholipid_synth_PlsX-like"/>
</dbReference>
<evidence type="ECO:0000256" key="1">
    <source>
        <dbReference type="ARBA" id="ARBA00001232"/>
    </source>
</evidence>
<dbReference type="SUPFAM" id="SSF53659">
    <property type="entry name" value="Isocitrate/Isopropylmalate dehydrogenase-like"/>
    <property type="match status" value="1"/>
</dbReference>
<evidence type="ECO:0000256" key="10">
    <source>
        <dbReference type="HAMAP-Rule" id="MF_00019"/>
    </source>
</evidence>
<dbReference type="GO" id="GO:0006633">
    <property type="term" value="P:fatty acid biosynthetic process"/>
    <property type="evidence" value="ECO:0007669"/>
    <property type="project" value="UniProtKB-UniRule"/>
</dbReference>
<comment type="function">
    <text evidence="10">Catalyzes the reversible formation of acyl-phosphate (acyl-PO(4)) from acyl-[acyl-carrier-protein] (acyl-ACP). This enzyme utilizes acyl-ACP as fatty acyl donor, but not acyl-CoA.</text>
</comment>
<keyword evidence="7 10" id="KW-1208">Phospholipid metabolism</keyword>
<evidence type="ECO:0000313" key="11">
    <source>
        <dbReference type="EMBL" id="PWA13470.1"/>
    </source>
</evidence>
<evidence type="ECO:0000256" key="8">
    <source>
        <dbReference type="ARBA" id="ARBA00024069"/>
    </source>
</evidence>
<name>A0A2U1K7H0_9BACI</name>